<comment type="similarity">
    <text evidence="2">Belongs to the peptidase T1A family.</text>
</comment>
<dbReference type="InterPro" id="IPR001353">
    <property type="entry name" value="Proteasome_sua/b"/>
</dbReference>
<keyword evidence="1 2" id="KW-0647">Proteasome</keyword>
<reference evidence="4" key="1">
    <citation type="journal article" date="2023" name="Nat. Microbiol.">
        <title>Babesia duncani multi-omics identifies virulence factors and drug targets.</title>
        <authorList>
            <person name="Singh P."/>
            <person name="Lonardi S."/>
            <person name="Liang Q."/>
            <person name="Vydyam P."/>
            <person name="Khabirova E."/>
            <person name="Fang T."/>
            <person name="Gihaz S."/>
            <person name="Thekkiniath J."/>
            <person name="Munshi M."/>
            <person name="Abel S."/>
            <person name="Ciampossin L."/>
            <person name="Batugedara G."/>
            <person name="Gupta M."/>
            <person name="Lu X.M."/>
            <person name="Lenz T."/>
            <person name="Chakravarty S."/>
            <person name="Cornillot E."/>
            <person name="Hu Y."/>
            <person name="Ma W."/>
            <person name="Gonzalez L.M."/>
            <person name="Sanchez S."/>
            <person name="Estrada K."/>
            <person name="Sanchez-Flores A."/>
            <person name="Montero E."/>
            <person name="Harb O.S."/>
            <person name="Le Roch K.G."/>
            <person name="Mamoun C.B."/>
        </authorList>
    </citation>
    <scope>NUCLEOTIDE SEQUENCE</scope>
    <source>
        <strain evidence="4">WA1</strain>
    </source>
</reference>
<dbReference type="KEGG" id="bdw:94335616"/>
<dbReference type="EMBL" id="JALLKP010000001">
    <property type="protein sequence ID" value="KAK2198307.1"/>
    <property type="molecule type" value="Genomic_DNA"/>
</dbReference>
<dbReference type="InterPro" id="IPR000426">
    <property type="entry name" value="Proteasome_asu_N"/>
</dbReference>
<evidence type="ECO:0000313" key="5">
    <source>
        <dbReference type="Proteomes" id="UP001214638"/>
    </source>
</evidence>
<keyword evidence="2" id="KW-0963">Cytoplasm</keyword>
<dbReference type="PROSITE" id="PS00388">
    <property type="entry name" value="PROTEASOME_ALPHA_1"/>
    <property type="match status" value="1"/>
</dbReference>
<evidence type="ECO:0000313" key="4">
    <source>
        <dbReference type="EMBL" id="KAK2198307.1"/>
    </source>
</evidence>
<gene>
    <name evidence="4" type="ORF">BdWA1_001318</name>
</gene>
<dbReference type="GO" id="GO:0005737">
    <property type="term" value="C:cytoplasm"/>
    <property type="evidence" value="ECO:0007669"/>
    <property type="project" value="UniProtKB-SubCell"/>
</dbReference>
<dbReference type="GO" id="GO:0005634">
    <property type="term" value="C:nucleus"/>
    <property type="evidence" value="ECO:0007669"/>
    <property type="project" value="UniProtKB-SubCell"/>
</dbReference>
<comment type="subcellular location">
    <subcellularLocation>
        <location evidence="2">Cytoplasm</location>
    </subcellularLocation>
    <subcellularLocation>
        <location evidence="2">Nucleus</location>
    </subcellularLocation>
</comment>
<evidence type="ECO:0000259" key="3">
    <source>
        <dbReference type="PROSITE" id="PS00388"/>
    </source>
</evidence>
<dbReference type="Proteomes" id="UP001214638">
    <property type="component" value="Unassembled WGS sequence"/>
</dbReference>
<keyword evidence="2" id="KW-0539">Nucleus</keyword>
<protein>
    <recommendedName>
        <fullName evidence="2">Proteasome subunit alpha type</fullName>
    </recommendedName>
</protein>
<dbReference type="Pfam" id="PF10584">
    <property type="entry name" value="Proteasome_A_N"/>
    <property type="match status" value="1"/>
</dbReference>
<comment type="subunit">
    <text evidence="2">The 26S proteasome consists of a 20S proteasome core and two 19S regulatory subunits.</text>
</comment>
<dbReference type="SUPFAM" id="SSF56235">
    <property type="entry name" value="N-terminal nucleophile aminohydrolases (Ntn hydrolases)"/>
    <property type="match status" value="1"/>
</dbReference>
<dbReference type="Gene3D" id="3.60.20.10">
    <property type="entry name" value="Glutamine Phosphoribosylpyrophosphate, subunit 1, domain 1"/>
    <property type="match status" value="1"/>
</dbReference>
<proteinExistence type="inferred from homology"/>
<dbReference type="SMART" id="SM00948">
    <property type="entry name" value="Proteasome_A_N"/>
    <property type="match status" value="1"/>
</dbReference>
<dbReference type="RefSeq" id="XP_067805149.1">
    <property type="nucleotide sequence ID" value="XM_067946358.1"/>
</dbReference>
<dbReference type="Pfam" id="PF00227">
    <property type="entry name" value="Proteasome"/>
    <property type="match status" value="1"/>
</dbReference>
<evidence type="ECO:0000256" key="2">
    <source>
        <dbReference type="RuleBase" id="RU000551"/>
    </source>
</evidence>
<organism evidence="4 5">
    <name type="scientific">Babesia duncani</name>
    <dbReference type="NCBI Taxonomy" id="323732"/>
    <lineage>
        <taxon>Eukaryota</taxon>
        <taxon>Sar</taxon>
        <taxon>Alveolata</taxon>
        <taxon>Apicomplexa</taxon>
        <taxon>Aconoidasida</taxon>
        <taxon>Piroplasmida</taxon>
        <taxon>Babesiidae</taxon>
        <taxon>Babesia</taxon>
    </lineage>
</organism>
<dbReference type="InterPro" id="IPR029055">
    <property type="entry name" value="Ntn_hydrolases_N"/>
</dbReference>
<dbReference type="GeneID" id="94335616"/>
<feature type="domain" description="Proteasome alpha-type subunits" evidence="3">
    <location>
        <begin position="9"/>
        <end position="31"/>
    </location>
</feature>
<dbReference type="AlphaFoldDB" id="A0AAD9PNY2"/>
<keyword evidence="5" id="KW-1185">Reference proteome</keyword>
<sequence>MSRASQSGYDRHITIFSPEGKLFQLEYALKAVKNCNVTGLAIKDESAIAVVAQKKLPAQQGNQQDVLLDTSTVTSLHHVTDEIMVLLIGFPGDCLSMLYKARSIALEYSYKYGCPIPSNVLCQKIADINQVYTQHAYMRLHACTGLIMALDEEKGPVLYKFDTSGWYCGYKACGIGNKEQECENALEKILKRREAENMQQQLQSNLQVDTNTRKLSAGPETKVIIEALKAMIAIEAFSQDSGANNIEVAVCSPENPTFKLLSQEEIDLYLTHIAEND</sequence>
<comment type="caution">
    <text evidence="4">The sequence shown here is derived from an EMBL/GenBank/DDBJ whole genome shotgun (WGS) entry which is preliminary data.</text>
</comment>
<dbReference type="GO" id="GO:0006511">
    <property type="term" value="P:ubiquitin-dependent protein catabolic process"/>
    <property type="evidence" value="ECO:0007669"/>
    <property type="project" value="InterPro"/>
</dbReference>
<evidence type="ECO:0000256" key="1">
    <source>
        <dbReference type="ARBA" id="ARBA00022942"/>
    </source>
</evidence>
<dbReference type="GO" id="GO:0019773">
    <property type="term" value="C:proteasome core complex, alpha-subunit complex"/>
    <property type="evidence" value="ECO:0007669"/>
    <property type="project" value="InterPro"/>
</dbReference>
<dbReference type="PANTHER" id="PTHR11599">
    <property type="entry name" value="PROTEASOME SUBUNIT ALPHA/BETA"/>
    <property type="match status" value="1"/>
</dbReference>
<accession>A0AAD9PNY2</accession>
<name>A0AAD9PNY2_9APIC</name>
<dbReference type="InterPro" id="IPR050115">
    <property type="entry name" value="Proteasome_alpha"/>
</dbReference>